<accession>A0A8S5P8C7</accession>
<organism evidence="1">
    <name type="scientific">Siphoviridae sp. ctrvp54</name>
    <dbReference type="NCBI Taxonomy" id="2825690"/>
    <lineage>
        <taxon>Viruses</taxon>
        <taxon>Duplodnaviria</taxon>
        <taxon>Heunggongvirae</taxon>
        <taxon>Uroviricota</taxon>
        <taxon>Caudoviricetes</taxon>
    </lineage>
</organism>
<dbReference type="EMBL" id="BK015354">
    <property type="protein sequence ID" value="DAE02853.1"/>
    <property type="molecule type" value="Genomic_DNA"/>
</dbReference>
<reference evidence="1" key="1">
    <citation type="journal article" date="2021" name="Proc. Natl. Acad. Sci. U.S.A.">
        <title>A Catalog of Tens of Thousands of Viruses from Human Metagenomes Reveals Hidden Associations with Chronic Diseases.</title>
        <authorList>
            <person name="Tisza M.J."/>
            <person name="Buck C.B."/>
        </authorList>
    </citation>
    <scope>NUCLEOTIDE SEQUENCE</scope>
    <source>
        <strain evidence="1">Ctrvp54</strain>
    </source>
</reference>
<protein>
    <submittedName>
        <fullName evidence="1">Uncharacterized protein</fullName>
    </submittedName>
</protein>
<proteinExistence type="predicted"/>
<sequence>MTINEYISQLINTNTIMHLNMNSKEPANVNKMIYVAYHMGRDSVAREIPDEHFAQEIVNTFGGDPAFKKYEWDYDPDGNFSNYYDVTVKIIDHSTTDEWHNECEYTTSLDLDDFLPGGAVGDYFTLKEIYDAIENELYEEALDKMYDEFSQKGPAEKEAAKDIAHAIIDYYEDSIKNDYENRIEDIQNGDFKIDNYVRGKMIADGKLPKE</sequence>
<evidence type="ECO:0000313" key="1">
    <source>
        <dbReference type="EMBL" id="DAE02853.1"/>
    </source>
</evidence>
<name>A0A8S5P8C7_9CAUD</name>